<name>A0A5J4T7A0_9EUKA</name>
<comment type="caution">
    <text evidence="1">The sequence shown here is derived from an EMBL/GenBank/DDBJ whole genome shotgun (WGS) entry which is preliminary data.</text>
</comment>
<reference evidence="1 2" key="1">
    <citation type="submission" date="2019-03" db="EMBL/GenBank/DDBJ databases">
        <title>Single cell metagenomics reveals metabolic interactions within the superorganism composed of flagellate Streblomastix strix and complex community of Bacteroidetes bacteria on its surface.</title>
        <authorList>
            <person name="Treitli S.C."/>
            <person name="Kolisko M."/>
            <person name="Husnik F."/>
            <person name="Keeling P."/>
            <person name="Hampl V."/>
        </authorList>
    </citation>
    <scope>NUCLEOTIDE SEQUENCE [LARGE SCALE GENOMIC DNA]</scope>
    <source>
        <strain evidence="1">ST1C</strain>
    </source>
</reference>
<dbReference type="EMBL" id="SNRW01037694">
    <property type="protein sequence ID" value="KAA6353653.1"/>
    <property type="molecule type" value="Genomic_DNA"/>
</dbReference>
<feature type="non-terminal residue" evidence="1">
    <location>
        <position position="42"/>
    </location>
</feature>
<dbReference type="OrthoDB" id="108321at2759"/>
<protein>
    <submittedName>
        <fullName evidence="1">Uncharacterized protein</fullName>
    </submittedName>
</protein>
<evidence type="ECO:0000313" key="2">
    <source>
        <dbReference type="Proteomes" id="UP000324800"/>
    </source>
</evidence>
<dbReference type="Proteomes" id="UP000324800">
    <property type="component" value="Unassembled WGS sequence"/>
</dbReference>
<dbReference type="AlphaFoldDB" id="A0A5J4T7A0"/>
<sequence>MSACANAIKYALAYWDFKLDQDYTPKDDYASFVLSQNYWNIK</sequence>
<accession>A0A5J4T7A0</accession>
<proteinExistence type="predicted"/>
<gene>
    <name evidence="1" type="ORF">EZS28_050820</name>
</gene>
<evidence type="ECO:0000313" key="1">
    <source>
        <dbReference type="EMBL" id="KAA6353653.1"/>
    </source>
</evidence>
<organism evidence="1 2">
    <name type="scientific">Streblomastix strix</name>
    <dbReference type="NCBI Taxonomy" id="222440"/>
    <lineage>
        <taxon>Eukaryota</taxon>
        <taxon>Metamonada</taxon>
        <taxon>Preaxostyla</taxon>
        <taxon>Oxymonadida</taxon>
        <taxon>Streblomastigidae</taxon>
        <taxon>Streblomastix</taxon>
    </lineage>
</organism>